<reference evidence="1" key="1">
    <citation type="submission" date="2020-08" db="EMBL/GenBank/DDBJ databases">
        <title>Multicomponent nature underlies the extraordinary mechanical properties of spider dragline silk.</title>
        <authorList>
            <person name="Kono N."/>
            <person name="Nakamura H."/>
            <person name="Mori M."/>
            <person name="Yoshida Y."/>
            <person name="Ohtoshi R."/>
            <person name="Malay A.D."/>
            <person name="Moran D.A.P."/>
            <person name="Tomita M."/>
            <person name="Numata K."/>
            <person name="Arakawa K."/>
        </authorList>
    </citation>
    <scope>NUCLEOTIDE SEQUENCE</scope>
</reference>
<accession>A0A8X6N245</accession>
<protein>
    <submittedName>
        <fullName evidence="1">Uncharacterized protein</fullName>
    </submittedName>
</protein>
<sequence>MDSPVLGLTSADFVLLRMLRKKPFAHDDVSWTCAHILKQHFSSLCHIFLSKTKFSTWNQPERVILWKLKM</sequence>
<gene>
    <name evidence="1" type="ORF">NPIL_306021</name>
</gene>
<keyword evidence="2" id="KW-1185">Reference proteome</keyword>
<organism evidence="1 2">
    <name type="scientific">Nephila pilipes</name>
    <name type="common">Giant wood spider</name>
    <name type="synonym">Nephila maculata</name>
    <dbReference type="NCBI Taxonomy" id="299642"/>
    <lineage>
        <taxon>Eukaryota</taxon>
        <taxon>Metazoa</taxon>
        <taxon>Ecdysozoa</taxon>
        <taxon>Arthropoda</taxon>
        <taxon>Chelicerata</taxon>
        <taxon>Arachnida</taxon>
        <taxon>Araneae</taxon>
        <taxon>Araneomorphae</taxon>
        <taxon>Entelegynae</taxon>
        <taxon>Araneoidea</taxon>
        <taxon>Nephilidae</taxon>
        <taxon>Nephila</taxon>
    </lineage>
</organism>
<evidence type="ECO:0000313" key="2">
    <source>
        <dbReference type="Proteomes" id="UP000887013"/>
    </source>
</evidence>
<dbReference type="Proteomes" id="UP000887013">
    <property type="component" value="Unassembled WGS sequence"/>
</dbReference>
<dbReference type="AlphaFoldDB" id="A0A8X6N245"/>
<name>A0A8X6N245_NEPPI</name>
<proteinExistence type="predicted"/>
<evidence type="ECO:0000313" key="1">
    <source>
        <dbReference type="EMBL" id="GFS90006.1"/>
    </source>
</evidence>
<comment type="caution">
    <text evidence="1">The sequence shown here is derived from an EMBL/GenBank/DDBJ whole genome shotgun (WGS) entry which is preliminary data.</text>
</comment>
<dbReference type="EMBL" id="BMAW01053223">
    <property type="protein sequence ID" value="GFS90006.1"/>
    <property type="molecule type" value="Genomic_DNA"/>
</dbReference>